<reference evidence="2 3" key="1">
    <citation type="submission" date="2019-12" db="EMBL/GenBank/DDBJ databases">
        <title>Novel species isolated from a subtropical stream in China.</title>
        <authorList>
            <person name="Lu H."/>
        </authorList>
    </citation>
    <scope>NUCLEOTIDE SEQUENCE [LARGE SCALE GENOMIC DNA]</scope>
    <source>
        <strain evidence="2 3">FT134W</strain>
    </source>
</reference>
<feature type="domain" description="Transposase IS116/IS110/IS902 C-terminal" evidence="1">
    <location>
        <begin position="98"/>
        <end position="182"/>
    </location>
</feature>
<dbReference type="InterPro" id="IPR047650">
    <property type="entry name" value="Transpos_IS110"/>
</dbReference>
<dbReference type="GO" id="GO:0004803">
    <property type="term" value="F:transposase activity"/>
    <property type="evidence" value="ECO:0007669"/>
    <property type="project" value="InterPro"/>
</dbReference>
<gene>
    <name evidence="2" type="ORF">GTP56_17275</name>
</gene>
<dbReference type="PANTHER" id="PTHR33055:SF3">
    <property type="entry name" value="PUTATIVE TRANSPOSASE FOR IS117-RELATED"/>
    <property type="match status" value="1"/>
</dbReference>
<evidence type="ECO:0000313" key="2">
    <source>
        <dbReference type="EMBL" id="MYM73939.1"/>
    </source>
</evidence>
<sequence>MFCDFITRWPTLEKAQGARPATLDRFFRQHNARRASVIDARMEAIKAARPLTRDAAIIAPHLLETLVLIEQIKVALKAIERFDDAIARLAPTLPDFELFADLPGAGPILAPRLLVAFGEQRERFASAKELQQYSGVAPVTERSGKKSWVHWRWQCPTFVRQTFVEWAGQTINKSKWAGSYYREQRAKGSSYQAAVRALAFKWLRILFRCWQSRVPYDEARYMAKLRQKGSALGNSSAPAA</sequence>
<dbReference type="PANTHER" id="PTHR33055">
    <property type="entry name" value="TRANSPOSASE FOR INSERTION SEQUENCE ELEMENT IS1111A"/>
    <property type="match status" value="1"/>
</dbReference>
<comment type="caution">
    <text evidence="2">The sequence shown here is derived from an EMBL/GenBank/DDBJ whole genome shotgun (WGS) entry which is preliminary data.</text>
</comment>
<accession>A0A7X4H3I0</accession>
<dbReference type="GO" id="GO:0003677">
    <property type="term" value="F:DNA binding"/>
    <property type="evidence" value="ECO:0007669"/>
    <property type="project" value="InterPro"/>
</dbReference>
<organism evidence="2 3">
    <name type="scientific">Duganella margarita</name>
    <dbReference type="NCBI Taxonomy" id="2692170"/>
    <lineage>
        <taxon>Bacteria</taxon>
        <taxon>Pseudomonadati</taxon>
        <taxon>Pseudomonadota</taxon>
        <taxon>Betaproteobacteria</taxon>
        <taxon>Burkholderiales</taxon>
        <taxon>Oxalobacteraceae</taxon>
        <taxon>Telluria group</taxon>
        <taxon>Duganella</taxon>
    </lineage>
</organism>
<name>A0A7X4H3I0_9BURK</name>
<dbReference type="AlphaFoldDB" id="A0A7X4H3I0"/>
<evidence type="ECO:0000259" key="1">
    <source>
        <dbReference type="Pfam" id="PF02371"/>
    </source>
</evidence>
<proteinExistence type="predicted"/>
<evidence type="ECO:0000313" key="3">
    <source>
        <dbReference type="Proteomes" id="UP000469734"/>
    </source>
</evidence>
<dbReference type="InterPro" id="IPR003346">
    <property type="entry name" value="Transposase_20"/>
</dbReference>
<dbReference type="GO" id="GO:0006313">
    <property type="term" value="P:DNA transposition"/>
    <property type="evidence" value="ECO:0007669"/>
    <property type="project" value="InterPro"/>
</dbReference>
<dbReference type="RefSeq" id="WP_161050994.1">
    <property type="nucleotide sequence ID" value="NZ_WWCR01000018.1"/>
</dbReference>
<dbReference type="EMBL" id="WWCR01000018">
    <property type="protein sequence ID" value="MYM73939.1"/>
    <property type="molecule type" value="Genomic_DNA"/>
</dbReference>
<dbReference type="Pfam" id="PF02371">
    <property type="entry name" value="Transposase_20"/>
    <property type="match status" value="1"/>
</dbReference>
<protein>
    <submittedName>
        <fullName evidence="2">Transposase</fullName>
    </submittedName>
</protein>
<dbReference type="Proteomes" id="UP000469734">
    <property type="component" value="Unassembled WGS sequence"/>
</dbReference>